<name>A0A0H2KGY3_9MICO</name>
<dbReference type="SMART" id="SM00849">
    <property type="entry name" value="Lactamase_B"/>
    <property type="match status" value="1"/>
</dbReference>
<evidence type="ECO:0000313" key="3">
    <source>
        <dbReference type="EMBL" id="KLN32801.1"/>
    </source>
</evidence>
<evidence type="ECO:0000313" key="4">
    <source>
        <dbReference type="Proteomes" id="UP000035265"/>
    </source>
</evidence>
<dbReference type="InterPro" id="IPR050114">
    <property type="entry name" value="UPF0173_UPF0282_UlaG_hydrolase"/>
</dbReference>
<protein>
    <recommendedName>
        <fullName evidence="2">Metallo-beta-lactamase domain-containing protein</fullName>
    </recommendedName>
</protein>
<organism evidence="3 4">
    <name type="scientific">Cellulosimicrobium funkei</name>
    <dbReference type="NCBI Taxonomy" id="264251"/>
    <lineage>
        <taxon>Bacteria</taxon>
        <taxon>Bacillati</taxon>
        <taxon>Actinomycetota</taxon>
        <taxon>Actinomycetes</taxon>
        <taxon>Micrococcales</taxon>
        <taxon>Promicromonosporaceae</taxon>
        <taxon>Cellulosimicrobium</taxon>
    </lineage>
</organism>
<evidence type="ECO:0000259" key="2">
    <source>
        <dbReference type="SMART" id="SM00849"/>
    </source>
</evidence>
<dbReference type="AlphaFoldDB" id="A0A0H2KGY3"/>
<sequence length="280" mass="29118">MRVTFHGHACVTVRHGGQVVAIDPGTFSDAAGALRDAHTVLVTHQHPDHVDAPALGAALAARPGLTVWAPEAVVAALRPSLPQDTSARVHVVVPGDGLDLGGLEVVVGGGRHAVIHRDVPRIANVTYLVRGDGATLLHPGDSFDAPDGDALGGERLDVLLAPVSAPWLKLAETIDFVRGIDPRVVVPVHDALLSTVGHGMVDRLLGEQRTGGTYAYRPLTPGAALDVAAGSLDGAGDAAARALRDEHPEYGEVTLLEADETVPPRPEEEAADTLRSDPAR</sequence>
<evidence type="ECO:0000256" key="1">
    <source>
        <dbReference type="SAM" id="MobiDB-lite"/>
    </source>
</evidence>
<feature type="compositionally biased region" description="Basic and acidic residues" evidence="1">
    <location>
        <begin position="265"/>
        <end position="280"/>
    </location>
</feature>
<dbReference type="Gene3D" id="3.60.15.10">
    <property type="entry name" value="Ribonuclease Z/Hydroxyacylglutathione hydrolase-like"/>
    <property type="match status" value="1"/>
</dbReference>
<dbReference type="Proteomes" id="UP000035265">
    <property type="component" value="Unassembled WGS sequence"/>
</dbReference>
<dbReference type="PANTHER" id="PTHR43546:SF3">
    <property type="entry name" value="UPF0173 METAL-DEPENDENT HYDROLASE MJ1163"/>
    <property type="match status" value="1"/>
</dbReference>
<accession>A0A0H2KGY3</accession>
<comment type="caution">
    <text evidence="3">The sequence shown here is derived from an EMBL/GenBank/DDBJ whole genome shotgun (WGS) entry which is preliminary data.</text>
</comment>
<dbReference type="InterPro" id="IPR001279">
    <property type="entry name" value="Metallo-B-lactamas"/>
</dbReference>
<dbReference type="SUPFAM" id="SSF56281">
    <property type="entry name" value="Metallo-hydrolase/oxidoreductase"/>
    <property type="match status" value="1"/>
</dbReference>
<reference evidence="3 4" key="1">
    <citation type="submission" date="2014-05" db="EMBL/GenBank/DDBJ databases">
        <title>Cellulosimicrobium funkei U11 genome.</title>
        <authorList>
            <person name="Hu C."/>
            <person name="Gong Y."/>
            <person name="Wan W."/>
            <person name="Jiang M."/>
        </authorList>
    </citation>
    <scope>NUCLEOTIDE SEQUENCE [LARGE SCALE GENOMIC DNA]</scope>
    <source>
        <strain evidence="3 4">U11</strain>
    </source>
</reference>
<feature type="domain" description="Metallo-beta-lactamase" evidence="2">
    <location>
        <begin position="7"/>
        <end position="189"/>
    </location>
</feature>
<dbReference type="RefSeq" id="WP_082141575.1">
    <property type="nucleotide sequence ID" value="NZ_JNBQ01000069.1"/>
</dbReference>
<dbReference type="EMBL" id="JNBQ01000069">
    <property type="protein sequence ID" value="KLN32801.1"/>
    <property type="molecule type" value="Genomic_DNA"/>
</dbReference>
<feature type="region of interest" description="Disordered" evidence="1">
    <location>
        <begin position="246"/>
        <end position="280"/>
    </location>
</feature>
<keyword evidence="4" id="KW-1185">Reference proteome</keyword>
<dbReference type="PANTHER" id="PTHR43546">
    <property type="entry name" value="UPF0173 METAL-DEPENDENT HYDROLASE MJ1163-RELATED"/>
    <property type="match status" value="1"/>
</dbReference>
<dbReference type="InterPro" id="IPR036866">
    <property type="entry name" value="RibonucZ/Hydroxyglut_hydro"/>
</dbReference>
<dbReference type="Pfam" id="PF13483">
    <property type="entry name" value="Lactamase_B_3"/>
    <property type="match status" value="1"/>
</dbReference>
<proteinExistence type="predicted"/>
<gene>
    <name evidence="3" type="ORF">FB00_21015</name>
</gene>